<reference evidence="2" key="2">
    <citation type="submission" date="2015-09" db="EMBL/GenBank/DDBJ databases">
        <title>Draft genome sequence of a multidrug-resistant Chryseobacterium indologenes isolate from Malaysia.</title>
        <authorList>
            <person name="Yu C.Y."/>
            <person name="Ang G.Y."/>
            <person name="Chan K.-G."/>
        </authorList>
    </citation>
    <scope>NUCLEOTIDE SEQUENCE [LARGE SCALE GENOMIC DNA]</scope>
    <source>
        <strain evidence="2">CI_885</strain>
    </source>
</reference>
<proteinExistence type="predicted"/>
<name>A0A0N0ZXG4_CHRID</name>
<reference evidence="1 2" key="1">
    <citation type="journal article" date="2015" name="Genom Data">
        <title>Draft genome sequence of a multidrug-resistant Chryseobacterium indologenes isolate from Malaysia.</title>
        <authorList>
            <person name="Yu C.Y."/>
            <person name="Ang G.Y."/>
            <person name="Cheng H.J."/>
            <person name="Cheong Y.M."/>
            <person name="Yin W.F."/>
            <person name="Chan K.G."/>
        </authorList>
    </citation>
    <scope>NUCLEOTIDE SEQUENCE [LARGE SCALE GENOMIC DNA]</scope>
    <source>
        <strain evidence="1 2">CI_885</strain>
    </source>
</reference>
<sequence length="193" mass="21721">MKNLIVLKFFAAILAVGVIFTLFTSCLDDNDIEVPPVKTEDLNGNYRGRLITVQGISRTEKAIEFKTKKDTITFVDFPVKEIVKSVIKDPIKAEAALVSIGKVKYNLNYSSLLYLDKNVIELTFTPKKLEFRIPVDGVSKNAVVTLAAKQKGYFAGLDRSLRFGLTAEKITVDGTDLDPYEIIYYNFPYHLKN</sequence>
<dbReference type="InterPro" id="IPR032293">
    <property type="entry name" value="DUF4840"/>
</dbReference>
<comment type="caution">
    <text evidence="1">The sequence shown here is derived from an EMBL/GenBank/DDBJ whole genome shotgun (WGS) entry which is preliminary data.</text>
</comment>
<dbReference type="Proteomes" id="UP000037953">
    <property type="component" value="Unassembled WGS sequence"/>
</dbReference>
<accession>A0A0N0ZXG4</accession>
<dbReference type="OrthoDB" id="1266755at2"/>
<organism evidence="1 2">
    <name type="scientific">Chryseobacterium indologenes</name>
    <name type="common">Flavobacterium indologenes</name>
    <dbReference type="NCBI Taxonomy" id="253"/>
    <lineage>
        <taxon>Bacteria</taxon>
        <taxon>Pseudomonadati</taxon>
        <taxon>Bacteroidota</taxon>
        <taxon>Flavobacteriia</taxon>
        <taxon>Flavobacteriales</taxon>
        <taxon>Weeksellaceae</taxon>
        <taxon>Chryseobacterium group</taxon>
        <taxon>Chryseobacterium</taxon>
    </lineage>
</organism>
<dbReference type="PATRIC" id="fig|253.9.peg.3536"/>
<evidence type="ECO:0000313" key="1">
    <source>
        <dbReference type="EMBL" id="KPE51796.1"/>
    </source>
</evidence>
<evidence type="ECO:0008006" key="3">
    <source>
        <dbReference type="Google" id="ProtNLM"/>
    </source>
</evidence>
<dbReference type="RefSeq" id="WP_062698495.1">
    <property type="nucleotide sequence ID" value="NZ_LJOD01000004.1"/>
</dbReference>
<dbReference type="EMBL" id="LJOD01000004">
    <property type="protein sequence ID" value="KPE51796.1"/>
    <property type="molecule type" value="Genomic_DNA"/>
</dbReference>
<evidence type="ECO:0000313" key="2">
    <source>
        <dbReference type="Proteomes" id="UP000037953"/>
    </source>
</evidence>
<gene>
    <name evidence="1" type="ORF">AOB46_08915</name>
</gene>
<dbReference type="PROSITE" id="PS51257">
    <property type="entry name" value="PROKAR_LIPOPROTEIN"/>
    <property type="match status" value="1"/>
</dbReference>
<dbReference type="AlphaFoldDB" id="A0A0N0ZXG4"/>
<dbReference type="Pfam" id="PF16128">
    <property type="entry name" value="DUF4840"/>
    <property type="match status" value="1"/>
</dbReference>
<protein>
    <recommendedName>
        <fullName evidence="3">DUF4840 domain-containing protein</fullName>
    </recommendedName>
</protein>